<keyword evidence="6" id="KW-1185">Reference proteome</keyword>
<reference evidence="6" key="1">
    <citation type="submission" date="2016-06" db="EMBL/GenBank/DDBJ databases">
        <authorList>
            <person name="Varghese N."/>
        </authorList>
    </citation>
    <scope>NUCLEOTIDE SEQUENCE [LARGE SCALE GENOMIC DNA]</scope>
    <source>
        <strain evidence="6">DSM 45555</strain>
    </source>
</reference>
<keyword evidence="2" id="KW-0808">Transferase</keyword>
<proteinExistence type="predicted"/>
<dbReference type="CDD" id="cd02440">
    <property type="entry name" value="AdoMet_MTases"/>
    <property type="match status" value="1"/>
</dbReference>
<dbReference type="GO" id="GO:0008757">
    <property type="term" value="F:S-adenosylmethionine-dependent methyltransferase activity"/>
    <property type="evidence" value="ECO:0007669"/>
    <property type="project" value="InterPro"/>
</dbReference>
<protein>
    <submittedName>
        <fullName evidence="5">Cyclopropane fatty-acyl-phospholipid synthase</fullName>
    </submittedName>
</protein>
<dbReference type="Gene3D" id="3.40.50.150">
    <property type="entry name" value="Vaccinia Virus protein VP39"/>
    <property type="match status" value="1"/>
</dbReference>
<evidence type="ECO:0000313" key="5">
    <source>
        <dbReference type="EMBL" id="SCF43969.1"/>
    </source>
</evidence>
<evidence type="ECO:0000313" key="6">
    <source>
        <dbReference type="Proteomes" id="UP000198551"/>
    </source>
</evidence>
<organism evidence="5 6">
    <name type="scientific">Micromonospora marina</name>
    <dbReference type="NCBI Taxonomy" id="307120"/>
    <lineage>
        <taxon>Bacteria</taxon>
        <taxon>Bacillati</taxon>
        <taxon>Actinomycetota</taxon>
        <taxon>Actinomycetes</taxon>
        <taxon>Micromonosporales</taxon>
        <taxon>Micromonosporaceae</taxon>
        <taxon>Micromonospora</taxon>
    </lineage>
</organism>
<keyword evidence="1" id="KW-0489">Methyltransferase</keyword>
<evidence type="ECO:0000256" key="2">
    <source>
        <dbReference type="ARBA" id="ARBA00022679"/>
    </source>
</evidence>
<dbReference type="PANTHER" id="PTHR44068:SF11">
    <property type="entry name" value="GERANYL DIPHOSPHATE 2-C-METHYLTRANSFERASE"/>
    <property type="match status" value="1"/>
</dbReference>
<dbReference type="Proteomes" id="UP000198551">
    <property type="component" value="Unassembled WGS sequence"/>
</dbReference>
<evidence type="ECO:0000256" key="1">
    <source>
        <dbReference type="ARBA" id="ARBA00022603"/>
    </source>
</evidence>
<evidence type="ECO:0000259" key="4">
    <source>
        <dbReference type="SMART" id="SM00828"/>
    </source>
</evidence>
<dbReference type="InterPro" id="IPR013216">
    <property type="entry name" value="Methyltransf_11"/>
</dbReference>
<dbReference type="EMBL" id="FMCV01000029">
    <property type="protein sequence ID" value="SCF43969.1"/>
    <property type="molecule type" value="Genomic_DNA"/>
</dbReference>
<dbReference type="Pfam" id="PF08241">
    <property type="entry name" value="Methyltransf_11"/>
    <property type="match status" value="1"/>
</dbReference>
<accession>A0A1C5AFN9</accession>
<feature type="domain" description="Polyketide synthase-like methyltransferase" evidence="4">
    <location>
        <begin position="51"/>
        <end position="250"/>
    </location>
</feature>
<dbReference type="InterPro" id="IPR029063">
    <property type="entry name" value="SAM-dependent_MTases_sf"/>
</dbReference>
<evidence type="ECO:0000256" key="3">
    <source>
        <dbReference type="ARBA" id="ARBA00022691"/>
    </source>
</evidence>
<dbReference type="GO" id="GO:0032259">
    <property type="term" value="P:methylation"/>
    <property type="evidence" value="ECO:0007669"/>
    <property type="project" value="UniProtKB-KW"/>
</dbReference>
<name>A0A1C5AFN9_9ACTN</name>
<dbReference type="SUPFAM" id="SSF53335">
    <property type="entry name" value="S-adenosyl-L-methionine-dependent methyltransferases"/>
    <property type="match status" value="1"/>
</dbReference>
<sequence length="274" mass="30377">MSTRELTEIDEVAEIYDDGAWAVEVLGGNIHFGWWEGDDDRTPFLEAINRFTDIVGDRLALRPGERLLDVGCGAGEPAIRLGQRSDADITGITNSSEHLKRARERVNESGLRGQVRFELGDAAALSYPDASFDKVLAFESLVHAQDRRQWLAEIHRVLRPGGRLVLTDLAEDAPLTERDRQILTDFTLAPPGPPMAAFDLVRDAGFVVDEFLSCGDKISRSFPAYHERVRQRRDTLAAAHGAEKIDAFLAEMPTVLDVLRTKVGCVVIAAHRPH</sequence>
<dbReference type="PANTHER" id="PTHR44068">
    <property type="entry name" value="ZGC:194242"/>
    <property type="match status" value="1"/>
</dbReference>
<dbReference type="SMART" id="SM00828">
    <property type="entry name" value="PKS_MT"/>
    <property type="match status" value="1"/>
</dbReference>
<gene>
    <name evidence="5" type="ORF">GA0070215_12921</name>
</gene>
<dbReference type="InterPro" id="IPR050447">
    <property type="entry name" value="Erg6_SMT_methyltransf"/>
</dbReference>
<dbReference type="RefSeq" id="WP_091050726.1">
    <property type="nucleotide sequence ID" value="NZ_FMCV01000029.1"/>
</dbReference>
<dbReference type="InterPro" id="IPR020803">
    <property type="entry name" value="MeTfrase_dom"/>
</dbReference>
<dbReference type="AlphaFoldDB" id="A0A1C5AFN9"/>
<keyword evidence="3" id="KW-0949">S-adenosyl-L-methionine</keyword>